<dbReference type="AlphaFoldDB" id="A0AAD8BG17"/>
<reference evidence="1" key="1">
    <citation type="journal article" date="2023" name="PLoS Negl. Trop. Dis.">
        <title>A genome sequence for Biomphalaria pfeifferi, the major vector snail for the human-infecting parasite Schistosoma mansoni.</title>
        <authorList>
            <person name="Bu L."/>
            <person name="Lu L."/>
            <person name="Laidemitt M.R."/>
            <person name="Zhang S.M."/>
            <person name="Mutuku M."/>
            <person name="Mkoji G."/>
            <person name="Steinauer M."/>
            <person name="Loker E.S."/>
        </authorList>
    </citation>
    <scope>NUCLEOTIDE SEQUENCE</scope>
    <source>
        <strain evidence="1">KasaAsao</strain>
    </source>
</reference>
<dbReference type="Proteomes" id="UP001233172">
    <property type="component" value="Unassembled WGS sequence"/>
</dbReference>
<keyword evidence="2" id="KW-1185">Reference proteome</keyword>
<evidence type="ECO:0000313" key="2">
    <source>
        <dbReference type="Proteomes" id="UP001233172"/>
    </source>
</evidence>
<feature type="non-terminal residue" evidence="1">
    <location>
        <position position="175"/>
    </location>
</feature>
<reference evidence="1" key="2">
    <citation type="submission" date="2023-04" db="EMBL/GenBank/DDBJ databases">
        <authorList>
            <person name="Bu L."/>
            <person name="Lu L."/>
            <person name="Laidemitt M.R."/>
            <person name="Zhang S.M."/>
            <person name="Mutuku M."/>
            <person name="Mkoji G."/>
            <person name="Steinauer M."/>
            <person name="Loker E.S."/>
        </authorList>
    </citation>
    <scope>NUCLEOTIDE SEQUENCE</scope>
    <source>
        <strain evidence="1">KasaAsao</strain>
        <tissue evidence="1">Whole Snail</tissue>
    </source>
</reference>
<sequence length="175" mass="19610">MIPEMPEDGATFRIDTLGAFFRRTSKHCKYTNSYPFLTTTGRARFKTRLRFSCDKQGVLCVKLSVSLCDTGCSMTSDTSRANAFEAACGANCDDKVTVTFNSFGQLLNTSTGEYIHLWNLQTPATTMTSGSTVDFPIDLKLNVSSCDRFTQVTIDRLRTTGFVRHDQLLLKWKID</sequence>
<name>A0AAD8BG17_BIOPF</name>
<proteinExistence type="predicted"/>
<dbReference type="EMBL" id="JASAOG010000087">
    <property type="protein sequence ID" value="KAK0053318.1"/>
    <property type="molecule type" value="Genomic_DNA"/>
</dbReference>
<comment type="caution">
    <text evidence="1">The sequence shown here is derived from an EMBL/GenBank/DDBJ whole genome shotgun (WGS) entry which is preliminary data.</text>
</comment>
<accession>A0AAD8BG17</accession>
<protein>
    <submittedName>
        <fullName evidence="1">Uncharacterized protein</fullName>
    </submittedName>
</protein>
<evidence type="ECO:0000313" key="1">
    <source>
        <dbReference type="EMBL" id="KAK0053318.1"/>
    </source>
</evidence>
<gene>
    <name evidence="1" type="ORF">Bpfe_017249</name>
</gene>
<organism evidence="1 2">
    <name type="scientific">Biomphalaria pfeifferi</name>
    <name type="common">Bloodfluke planorb</name>
    <name type="synonym">Freshwater snail</name>
    <dbReference type="NCBI Taxonomy" id="112525"/>
    <lineage>
        <taxon>Eukaryota</taxon>
        <taxon>Metazoa</taxon>
        <taxon>Spiralia</taxon>
        <taxon>Lophotrochozoa</taxon>
        <taxon>Mollusca</taxon>
        <taxon>Gastropoda</taxon>
        <taxon>Heterobranchia</taxon>
        <taxon>Euthyneura</taxon>
        <taxon>Panpulmonata</taxon>
        <taxon>Hygrophila</taxon>
        <taxon>Lymnaeoidea</taxon>
        <taxon>Planorbidae</taxon>
        <taxon>Biomphalaria</taxon>
    </lineage>
</organism>